<organism evidence="1 2">
    <name type="scientific">Pelolinea submarina</name>
    <dbReference type="NCBI Taxonomy" id="913107"/>
    <lineage>
        <taxon>Bacteria</taxon>
        <taxon>Bacillati</taxon>
        <taxon>Chloroflexota</taxon>
        <taxon>Anaerolineae</taxon>
        <taxon>Anaerolineales</taxon>
        <taxon>Anaerolineaceae</taxon>
        <taxon>Pelolinea</taxon>
    </lineage>
</organism>
<keyword evidence="2" id="KW-1185">Reference proteome</keyword>
<comment type="caution">
    <text evidence="1">The sequence shown here is derived from an EMBL/GenBank/DDBJ whole genome shotgun (WGS) entry which is preliminary data.</text>
</comment>
<dbReference type="Proteomes" id="UP000256388">
    <property type="component" value="Unassembled WGS sequence"/>
</dbReference>
<accession>A0A347ZVT1</accession>
<evidence type="ECO:0008006" key="3">
    <source>
        <dbReference type="Google" id="ProtNLM"/>
    </source>
</evidence>
<dbReference type="EMBL" id="QUMS01000003">
    <property type="protein sequence ID" value="REG07108.1"/>
    <property type="molecule type" value="Genomic_DNA"/>
</dbReference>
<sequence>MENYFVDAICQAAVEILGEKEAFTTLKEMGFPTLISADASRFSLEDMGVVLARKYNPQTAMGLLIRMGRASLIFLRRYFSDISELGTIENRLKPLDKRFLSSLGVLAQRVSSELDLSAEVAAQGGLTYAWQVQPAQQTYAIYYHFGLLEEFCTWLDSRKNYQLNYAGSEAGSDSCQITLTVKDPQ</sequence>
<dbReference type="RefSeq" id="WP_116225585.1">
    <property type="nucleotide sequence ID" value="NZ_AP018437.1"/>
</dbReference>
<name>A0A347ZVT1_9CHLR</name>
<evidence type="ECO:0000313" key="2">
    <source>
        <dbReference type="Proteomes" id="UP000256388"/>
    </source>
</evidence>
<protein>
    <recommendedName>
        <fullName evidence="3">Heme-NO-binding protein</fullName>
    </recommendedName>
</protein>
<reference evidence="1 2" key="1">
    <citation type="submission" date="2018-08" db="EMBL/GenBank/DDBJ databases">
        <title>Genomic Encyclopedia of Type Strains, Phase IV (KMG-IV): sequencing the most valuable type-strain genomes for metagenomic binning, comparative biology and taxonomic classification.</title>
        <authorList>
            <person name="Goeker M."/>
        </authorList>
    </citation>
    <scope>NUCLEOTIDE SEQUENCE [LARGE SCALE GENOMIC DNA]</scope>
    <source>
        <strain evidence="1 2">DSM 23923</strain>
    </source>
</reference>
<dbReference type="AlphaFoldDB" id="A0A347ZVT1"/>
<evidence type="ECO:0000313" key="1">
    <source>
        <dbReference type="EMBL" id="REG07108.1"/>
    </source>
</evidence>
<proteinExistence type="predicted"/>
<gene>
    <name evidence="1" type="ORF">DFR64_2312</name>
</gene>